<name>A0A0B0IEL6_9BACI</name>
<protein>
    <submittedName>
        <fullName evidence="1">dUTPase</fullName>
    </submittedName>
</protein>
<reference evidence="1 2" key="1">
    <citation type="submission" date="2014-09" db="EMBL/GenBank/DDBJ databases">
        <title>Genome sequencing and annotation of Bacillus Okhensis strain Kh10-101T.</title>
        <authorList>
            <person name="Prakash J.S."/>
        </authorList>
    </citation>
    <scope>NUCLEOTIDE SEQUENCE [LARGE SCALE GENOMIC DNA]</scope>
    <source>
        <strain evidence="2">Kh10-101T</strain>
    </source>
</reference>
<gene>
    <name evidence="1" type="ORF">LQ50_06455</name>
</gene>
<dbReference type="AlphaFoldDB" id="A0A0B0IEL6"/>
<dbReference type="eggNOG" id="COG4508">
    <property type="taxonomic scope" value="Bacteria"/>
</dbReference>
<evidence type="ECO:0000313" key="1">
    <source>
        <dbReference type="EMBL" id="KHF41023.1"/>
    </source>
</evidence>
<dbReference type="InterPro" id="IPR016947">
    <property type="entry name" value="UCP030140"/>
</dbReference>
<dbReference type="OrthoDB" id="5506143at2"/>
<dbReference type="PIRSF" id="PIRSF030140">
    <property type="entry name" value="UCP030140"/>
    <property type="match status" value="1"/>
</dbReference>
<dbReference type="STRING" id="333138.LQ50_06455"/>
<proteinExistence type="predicted"/>
<comment type="caution">
    <text evidence="1">The sequence shown here is derived from an EMBL/GenBank/DDBJ whole genome shotgun (WGS) entry which is preliminary data.</text>
</comment>
<dbReference type="Proteomes" id="UP000030832">
    <property type="component" value="Unassembled WGS sequence"/>
</dbReference>
<dbReference type="CDD" id="cd11527">
    <property type="entry name" value="NTP-PPase_dUTPase"/>
    <property type="match status" value="1"/>
</dbReference>
<dbReference type="EMBL" id="JRJU01000005">
    <property type="protein sequence ID" value="KHF41023.1"/>
    <property type="molecule type" value="Genomic_DNA"/>
</dbReference>
<dbReference type="Pfam" id="PF08761">
    <property type="entry name" value="dUTPase_2"/>
    <property type="match status" value="1"/>
</dbReference>
<evidence type="ECO:0000313" key="2">
    <source>
        <dbReference type="Proteomes" id="UP000030832"/>
    </source>
</evidence>
<dbReference type="SUPFAM" id="SSF101386">
    <property type="entry name" value="all-alpha NTP pyrophosphatases"/>
    <property type="match status" value="1"/>
</dbReference>
<dbReference type="InterPro" id="IPR014871">
    <property type="entry name" value="dUTPase/dCTP_pyrophosphatase"/>
</dbReference>
<dbReference type="Gene3D" id="1.10.4010.10">
    <property type="entry name" value="Type II deoxyuridine triphosphatase"/>
    <property type="match status" value="1"/>
</dbReference>
<sequence>MEIHNLFAIQKELNDRIIQEHDLFDYHLFKDQLLAFTVEIGELANETRCFKYWSKKAASKRAVILEEYVDGLHFVLTLGLSLNFTSITVKEEYPQVRHTTEQFLLIIKQALELDTAPSQEAFQLLVDEFFTLGQQLGFSMEEIEKAYLEKNKVNHQRQDNGY</sequence>
<accession>A0A0B0IEL6</accession>
<organism evidence="1 2">
    <name type="scientific">Halalkalibacter okhensis</name>
    <dbReference type="NCBI Taxonomy" id="333138"/>
    <lineage>
        <taxon>Bacteria</taxon>
        <taxon>Bacillati</taxon>
        <taxon>Bacillota</taxon>
        <taxon>Bacilli</taxon>
        <taxon>Bacillales</taxon>
        <taxon>Bacillaceae</taxon>
        <taxon>Halalkalibacter</taxon>
    </lineage>
</organism>
<keyword evidence="2" id="KW-1185">Reference proteome</keyword>
<dbReference type="RefSeq" id="WP_034627097.1">
    <property type="nucleotide sequence ID" value="NZ_JRJU01000005.1"/>
</dbReference>